<name>A0A8T0SKY8_PANVG</name>
<organism evidence="1 2">
    <name type="scientific">Panicum virgatum</name>
    <name type="common">Blackwell switchgrass</name>
    <dbReference type="NCBI Taxonomy" id="38727"/>
    <lineage>
        <taxon>Eukaryota</taxon>
        <taxon>Viridiplantae</taxon>
        <taxon>Streptophyta</taxon>
        <taxon>Embryophyta</taxon>
        <taxon>Tracheophyta</taxon>
        <taxon>Spermatophyta</taxon>
        <taxon>Magnoliopsida</taxon>
        <taxon>Liliopsida</taxon>
        <taxon>Poales</taxon>
        <taxon>Poaceae</taxon>
        <taxon>PACMAD clade</taxon>
        <taxon>Panicoideae</taxon>
        <taxon>Panicodae</taxon>
        <taxon>Paniceae</taxon>
        <taxon>Panicinae</taxon>
        <taxon>Panicum</taxon>
        <taxon>Panicum sect. Hiantes</taxon>
    </lineage>
</organism>
<evidence type="ECO:0000313" key="2">
    <source>
        <dbReference type="Proteomes" id="UP000823388"/>
    </source>
</evidence>
<reference evidence="1" key="1">
    <citation type="submission" date="2020-05" db="EMBL/GenBank/DDBJ databases">
        <title>WGS assembly of Panicum virgatum.</title>
        <authorList>
            <person name="Lovell J.T."/>
            <person name="Jenkins J."/>
            <person name="Shu S."/>
            <person name="Juenger T.E."/>
            <person name="Schmutz J."/>
        </authorList>
    </citation>
    <scope>NUCLEOTIDE SEQUENCE</scope>
    <source>
        <strain evidence="1">AP13</strain>
    </source>
</reference>
<accession>A0A8T0SKY8</accession>
<comment type="caution">
    <text evidence="1">The sequence shown here is derived from an EMBL/GenBank/DDBJ whole genome shotgun (WGS) entry which is preliminary data.</text>
</comment>
<evidence type="ECO:0000313" key="1">
    <source>
        <dbReference type="EMBL" id="KAG2600122.1"/>
    </source>
</evidence>
<sequence>MQLAEDRLCSSCKAHGLEIKKSHGPCSYLYSISSRCLSSSLSASLHNCNVCSRVMLRHPNSSHQCLTGAAVTVRLTSYHSLHGRPCHLVRDRPLAKVAVPEGSPKVVTFVNHKGSFCLL</sequence>
<keyword evidence="2" id="KW-1185">Reference proteome</keyword>
<protein>
    <submittedName>
        <fullName evidence="1">Uncharacterized protein</fullName>
    </submittedName>
</protein>
<gene>
    <name evidence="1" type="ORF">PVAP13_5KG493107</name>
</gene>
<dbReference type="AlphaFoldDB" id="A0A8T0SKY8"/>
<dbReference type="EMBL" id="CM029045">
    <property type="protein sequence ID" value="KAG2600122.1"/>
    <property type="molecule type" value="Genomic_DNA"/>
</dbReference>
<proteinExistence type="predicted"/>
<dbReference type="Proteomes" id="UP000823388">
    <property type="component" value="Chromosome 5K"/>
</dbReference>